<reference evidence="8 9" key="1">
    <citation type="submission" date="2019-11" db="EMBL/GenBank/DDBJ databases">
        <title>Comparison of genomes from free-living endosymbiotic cyanobacteria isolated from Azolla.</title>
        <authorList>
            <person name="Thiel T."/>
            <person name="Pratte B."/>
        </authorList>
    </citation>
    <scope>NUCLEOTIDE SEQUENCE [LARGE SCALE GENOMIC DNA]</scope>
    <source>
        <strain evidence="8 9">N2B</strain>
    </source>
</reference>
<dbReference type="PANTHER" id="PTHR43806">
    <property type="entry name" value="PEPTIDASE S8"/>
    <property type="match status" value="1"/>
</dbReference>
<evidence type="ECO:0000259" key="6">
    <source>
        <dbReference type="Pfam" id="PF00082"/>
    </source>
</evidence>
<keyword evidence="2 5" id="KW-0645">Protease</keyword>
<evidence type="ECO:0000259" key="7">
    <source>
        <dbReference type="Pfam" id="PF07705"/>
    </source>
</evidence>
<evidence type="ECO:0000256" key="5">
    <source>
        <dbReference type="PROSITE-ProRule" id="PRU01240"/>
    </source>
</evidence>
<dbReference type="InterPro" id="IPR022398">
    <property type="entry name" value="Peptidase_S8_His-AS"/>
</dbReference>
<dbReference type="InterPro" id="IPR013783">
    <property type="entry name" value="Ig-like_fold"/>
</dbReference>
<dbReference type="Proteomes" id="UP000570851">
    <property type="component" value="Unassembled WGS sequence"/>
</dbReference>
<evidence type="ECO:0000256" key="1">
    <source>
        <dbReference type="ARBA" id="ARBA00011073"/>
    </source>
</evidence>
<name>A0ABR6SEQ8_ANAVA</name>
<keyword evidence="3 5" id="KW-0378">Hydrolase</keyword>
<protein>
    <submittedName>
        <fullName evidence="8">S8 family serine peptidase</fullName>
    </submittedName>
</protein>
<feature type="domain" description="CARDB" evidence="7">
    <location>
        <begin position="79"/>
        <end position="189"/>
    </location>
</feature>
<evidence type="ECO:0000256" key="2">
    <source>
        <dbReference type="ARBA" id="ARBA00022670"/>
    </source>
</evidence>
<dbReference type="CDD" id="cd07473">
    <property type="entry name" value="Peptidases_S8_Subtilisin_like"/>
    <property type="match status" value="1"/>
</dbReference>
<dbReference type="InterPro" id="IPR015500">
    <property type="entry name" value="Peptidase_S8_subtilisin-rel"/>
</dbReference>
<dbReference type="EMBL" id="JACKZP010000125">
    <property type="protein sequence ID" value="MBC1304733.1"/>
    <property type="molecule type" value="Genomic_DNA"/>
</dbReference>
<dbReference type="RefSeq" id="WP_011320748.1">
    <property type="nucleotide sequence ID" value="NZ_JACKZP010000125.1"/>
</dbReference>
<feature type="active site" description="Charge relay system" evidence="5">
    <location>
        <position position="378"/>
    </location>
</feature>
<dbReference type="PANTHER" id="PTHR43806:SF11">
    <property type="entry name" value="CEREVISIN-RELATED"/>
    <property type="match status" value="1"/>
</dbReference>
<dbReference type="GeneID" id="58726873"/>
<comment type="caution">
    <text evidence="8">The sequence shown here is derived from an EMBL/GenBank/DDBJ whole genome shotgun (WGS) entry which is preliminary data.</text>
</comment>
<dbReference type="Pfam" id="PF07705">
    <property type="entry name" value="CARDB"/>
    <property type="match status" value="2"/>
</dbReference>
<dbReference type="PRINTS" id="PR00723">
    <property type="entry name" value="SUBTILISIN"/>
</dbReference>
<gene>
    <name evidence="8" type="ORF">GNE12_22720</name>
</gene>
<keyword evidence="9" id="KW-1185">Reference proteome</keyword>
<dbReference type="InterPro" id="IPR036852">
    <property type="entry name" value="Peptidase_S8/S53_dom_sf"/>
</dbReference>
<dbReference type="PROSITE" id="PS00138">
    <property type="entry name" value="SUBTILASE_SER"/>
    <property type="match status" value="1"/>
</dbReference>
<sequence length="627" mass="66390">MQVKFTPINNNIIHGVTSNGNSFPEHNDAYSSELRIDDILSSNFHSSFSTQQDNTLLSATVSNTNTHLTAQTIDVTSSQPDLIIQNAVVPSTASIGTTIQVNYVVKNQGSENTFSSYTMFFLSRDRNVSDDDYYLGSDYVDGIAAGAYSSESSTLRIDNGIVAGSYYLLCQADGNGDFIESNETNNILATAININLIQTDLVVQNPVAPSSVTVGYSFRISYRVKNQSVGNAFPSSTMFYISKDKTISNDDLYLGSQDVGSIPAGAYSSQTTSLRIVNNITAGKYYLLYKADGNNNLIETNEGNNIVAKAINIKNSFRSTNGYGLINAAAAVAQALGQTTFGDVVNLGGNNWGADLINAPEVWAKGYTGQGITVAVVDGGVDRNHTDLSSNIWKNLKEIAGNGKDDDGNGYIDDVYGWNFVDNNNNTLDKNGHGTHVAGTIAGVRNSFGVTGIAYNAKIMPVKVLADNGSGADNAIAQGIRYAANNGANVINLSLGKEQPSINIQSAIQYASSKGAIVVMAAGNGGQLTPYYPARYATDWGLAVGAVDKSGIMASFSNLAGNELLSYVTAPGVGIYSTLPGNKYASWNGTSMSTPYVAGVVALMLSANKNLTDSLVRQILTSTAANR</sequence>
<evidence type="ECO:0000256" key="3">
    <source>
        <dbReference type="ARBA" id="ARBA00022801"/>
    </source>
</evidence>
<feature type="domain" description="Peptidase S8/S53" evidence="6">
    <location>
        <begin position="369"/>
        <end position="625"/>
    </location>
</feature>
<dbReference type="Gene3D" id="2.60.40.10">
    <property type="entry name" value="Immunoglobulins"/>
    <property type="match status" value="2"/>
</dbReference>
<keyword evidence="4 5" id="KW-0720">Serine protease</keyword>
<feature type="domain" description="CARDB" evidence="7">
    <location>
        <begin position="199"/>
        <end position="308"/>
    </location>
</feature>
<comment type="similarity">
    <text evidence="1 5">Belongs to the peptidase S8 family.</text>
</comment>
<feature type="active site" description="Charge relay system" evidence="5">
    <location>
        <position position="591"/>
    </location>
</feature>
<dbReference type="PROSITE" id="PS00137">
    <property type="entry name" value="SUBTILASE_HIS"/>
    <property type="match status" value="1"/>
</dbReference>
<dbReference type="SUPFAM" id="SSF52743">
    <property type="entry name" value="Subtilisin-like"/>
    <property type="match status" value="1"/>
</dbReference>
<feature type="active site" description="Charge relay system" evidence="5">
    <location>
        <position position="433"/>
    </location>
</feature>
<accession>A0ABR6SEQ8</accession>
<dbReference type="Gene3D" id="3.40.50.200">
    <property type="entry name" value="Peptidase S8/S53 domain"/>
    <property type="match status" value="1"/>
</dbReference>
<dbReference type="PROSITE" id="PS51892">
    <property type="entry name" value="SUBTILASE"/>
    <property type="match status" value="1"/>
</dbReference>
<dbReference type="InterPro" id="IPR050131">
    <property type="entry name" value="Peptidase_S8_subtilisin-like"/>
</dbReference>
<dbReference type="InterPro" id="IPR023828">
    <property type="entry name" value="Peptidase_S8_Ser-AS"/>
</dbReference>
<proteinExistence type="inferred from homology"/>
<dbReference type="Pfam" id="PF00082">
    <property type="entry name" value="Peptidase_S8"/>
    <property type="match status" value="1"/>
</dbReference>
<dbReference type="InterPro" id="IPR011635">
    <property type="entry name" value="CARDB"/>
</dbReference>
<evidence type="ECO:0000313" key="9">
    <source>
        <dbReference type="Proteomes" id="UP000570851"/>
    </source>
</evidence>
<dbReference type="InterPro" id="IPR000209">
    <property type="entry name" value="Peptidase_S8/S53_dom"/>
</dbReference>
<dbReference type="InterPro" id="IPR034204">
    <property type="entry name" value="PfSUB1-like_cat_dom"/>
</dbReference>
<evidence type="ECO:0000313" key="8">
    <source>
        <dbReference type="EMBL" id="MBC1304733.1"/>
    </source>
</evidence>
<evidence type="ECO:0000256" key="4">
    <source>
        <dbReference type="ARBA" id="ARBA00022825"/>
    </source>
</evidence>
<organism evidence="8 9">
    <name type="scientific">Trichormus variabilis N2B</name>
    <dbReference type="NCBI Taxonomy" id="2681315"/>
    <lineage>
        <taxon>Bacteria</taxon>
        <taxon>Bacillati</taxon>
        <taxon>Cyanobacteriota</taxon>
        <taxon>Cyanophyceae</taxon>
        <taxon>Nostocales</taxon>
        <taxon>Nostocaceae</taxon>
        <taxon>Trichormus</taxon>
    </lineage>
</organism>